<dbReference type="EMBL" id="JAIWYP010000002">
    <property type="protein sequence ID" value="KAH3869333.1"/>
    <property type="molecule type" value="Genomic_DNA"/>
</dbReference>
<dbReference type="InterPro" id="IPR037212">
    <property type="entry name" value="Med7/Med21-like"/>
</dbReference>
<dbReference type="InterPro" id="IPR039242">
    <property type="entry name" value="MED9_metazoa"/>
</dbReference>
<keyword evidence="13" id="KW-1185">Reference proteome</keyword>
<keyword evidence="5" id="KW-0175">Coiled coil</keyword>
<evidence type="ECO:0000256" key="1">
    <source>
        <dbReference type="ARBA" id="ARBA00004123"/>
    </source>
</evidence>
<dbReference type="Proteomes" id="UP000828390">
    <property type="component" value="Unassembled WGS sequence"/>
</dbReference>
<comment type="caution">
    <text evidence="12">The sequence shown here is derived from an EMBL/GenBank/DDBJ whole genome shotgun (WGS) entry which is preliminary data.</text>
</comment>
<evidence type="ECO:0000256" key="3">
    <source>
        <dbReference type="ARBA" id="ARBA00020636"/>
    </source>
</evidence>
<keyword evidence="4 11" id="KW-0805">Transcription regulation</keyword>
<dbReference type="AlphaFoldDB" id="A0A9D4M2Z9"/>
<evidence type="ECO:0000313" key="13">
    <source>
        <dbReference type="Proteomes" id="UP000828390"/>
    </source>
</evidence>
<evidence type="ECO:0000256" key="6">
    <source>
        <dbReference type="ARBA" id="ARBA00023159"/>
    </source>
</evidence>
<protein>
    <recommendedName>
        <fullName evidence="3 11">Mediator of RNA polymerase II transcription subunit 9</fullName>
    </recommendedName>
    <alternativeName>
        <fullName evidence="10 11">Mediator complex subunit 9</fullName>
    </alternativeName>
</protein>
<evidence type="ECO:0000256" key="2">
    <source>
        <dbReference type="ARBA" id="ARBA00008089"/>
    </source>
</evidence>
<comment type="subunit">
    <text evidence="11">Component of the Mediator complex.</text>
</comment>
<sequence>MANVADNELNFLPYIYDIIKSIDRDSRDVNQKIIDFRNQLLKARECVEKMPGIQYSRQDQRKQIEILQKQLTQKTHLIQKYKSLQPFQEQVETPMHQ</sequence>
<keyword evidence="6 11" id="KW-0010">Activator</keyword>
<gene>
    <name evidence="11" type="primary">MED9</name>
    <name evidence="12" type="ORF">DPMN_032496</name>
</gene>
<evidence type="ECO:0000256" key="8">
    <source>
        <dbReference type="ARBA" id="ARBA00023242"/>
    </source>
</evidence>
<evidence type="ECO:0000256" key="9">
    <source>
        <dbReference type="ARBA" id="ARBA00025687"/>
    </source>
</evidence>
<dbReference type="GO" id="GO:0003712">
    <property type="term" value="F:transcription coregulator activity"/>
    <property type="evidence" value="ECO:0007669"/>
    <property type="project" value="InterPro"/>
</dbReference>
<accession>A0A9D4M2Z9</accession>
<name>A0A9D4M2Z9_DREPO</name>
<evidence type="ECO:0000256" key="4">
    <source>
        <dbReference type="ARBA" id="ARBA00023015"/>
    </source>
</evidence>
<dbReference type="SUPFAM" id="SSF140718">
    <property type="entry name" value="Mediator hinge subcomplex-like"/>
    <property type="match status" value="1"/>
</dbReference>
<dbReference type="PANTHER" id="PTHR20844">
    <property type="entry name" value="MEDIATOR OF RNA POLYMERASE II TRANSCRIPTION, SUBUNIT 9"/>
    <property type="match status" value="1"/>
</dbReference>
<evidence type="ECO:0000256" key="10">
    <source>
        <dbReference type="ARBA" id="ARBA00031260"/>
    </source>
</evidence>
<dbReference type="GO" id="GO:0006357">
    <property type="term" value="P:regulation of transcription by RNA polymerase II"/>
    <property type="evidence" value="ECO:0007669"/>
    <property type="project" value="InterPro"/>
</dbReference>
<evidence type="ECO:0000256" key="7">
    <source>
        <dbReference type="ARBA" id="ARBA00023163"/>
    </source>
</evidence>
<comment type="subcellular location">
    <subcellularLocation>
        <location evidence="1 11">Nucleus</location>
    </subcellularLocation>
</comment>
<keyword evidence="7 11" id="KW-0804">Transcription</keyword>
<evidence type="ECO:0000313" key="12">
    <source>
        <dbReference type="EMBL" id="KAH3869333.1"/>
    </source>
</evidence>
<reference evidence="12" key="2">
    <citation type="submission" date="2020-11" db="EMBL/GenBank/DDBJ databases">
        <authorList>
            <person name="McCartney M.A."/>
            <person name="Auch B."/>
            <person name="Kono T."/>
            <person name="Mallez S."/>
            <person name="Becker A."/>
            <person name="Gohl D.M."/>
            <person name="Silverstein K.A.T."/>
            <person name="Koren S."/>
            <person name="Bechman K.B."/>
            <person name="Herman A."/>
            <person name="Abrahante J.E."/>
            <person name="Garbe J."/>
        </authorList>
    </citation>
    <scope>NUCLEOTIDE SEQUENCE</scope>
    <source>
        <strain evidence="12">Duluth1</strain>
        <tissue evidence="12">Whole animal</tissue>
    </source>
</reference>
<keyword evidence="8 11" id="KW-0539">Nucleus</keyword>
<organism evidence="12 13">
    <name type="scientific">Dreissena polymorpha</name>
    <name type="common">Zebra mussel</name>
    <name type="synonym">Mytilus polymorpha</name>
    <dbReference type="NCBI Taxonomy" id="45954"/>
    <lineage>
        <taxon>Eukaryota</taxon>
        <taxon>Metazoa</taxon>
        <taxon>Spiralia</taxon>
        <taxon>Lophotrochozoa</taxon>
        <taxon>Mollusca</taxon>
        <taxon>Bivalvia</taxon>
        <taxon>Autobranchia</taxon>
        <taxon>Heteroconchia</taxon>
        <taxon>Euheterodonta</taxon>
        <taxon>Imparidentia</taxon>
        <taxon>Neoheterodontei</taxon>
        <taxon>Myida</taxon>
        <taxon>Dreissenoidea</taxon>
        <taxon>Dreissenidae</taxon>
        <taxon>Dreissena</taxon>
    </lineage>
</organism>
<evidence type="ECO:0000256" key="11">
    <source>
        <dbReference type="RuleBase" id="RU364145"/>
    </source>
</evidence>
<dbReference type="Pfam" id="PF07544">
    <property type="entry name" value="Med9"/>
    <property type="match status" value="1"/>
</dbReference>
<comment type="similarity">
    <text evidence="2 11">Belongs to the Mediator complex subunit 9 family.</text>
</comment>
<dbReference type="InterPro" id="IPR011425">
    <property type="entry name" value="Med9"/>
</dbReference>
<dbReference type="PANTHER" id="PTHR20844:SF0">
    <property type="entry name" value="MEDIATOR OF RNA POLYMERASE II TRANSCRIPTION SUBUNIT 9"/>
    <property type="match status" value="1"/>
</dbReference>
<reference evidence="12" key="1">
    <citation type="journal article" date="2019" name="bioRxiv">
        <title>The Genome of the Zebra Mussel, Dreissena polymorpha: A Resource for Invasive Species Research.</title>
        <authorList>
            <person name="McCartney M.A."/>
            <person name="Auch B."/>
            <person name="Kono T."/>
            <person name="Mallez S."/>
            <person name="Zhang Y."/>
            <person name="Obille A."/>
            <person name="Becker A."/>
            <person name="Abrahante J.E."/>
            <person name="Garbe J."/>
            <person name="Badalamenti J.P."/>
            <person name="Herman A."/>
            <person name="Mangelson H."/>
            <person name="Liachko I."/>
            <person name="Sullivan S."/>
            <person name="Sone E.D."/>
            <person name="Koren S."/>
            <person name="Silverstein K.A.T."/>
            <person name="Beckman K.B."/>
            <person name="Gohl D.M."/>
        </authorList>
    </citation>
    <scope>NUCLEOTIDE SEQUENCE</scope>
    <source>
        <strain evidence="12">Duluth1</strain>
        <tissue evidence="12">Whole animal</tissue>
    </source>
</reference>
<comment type="function">
    <text evidence="9 11">Component of the Mediator complex, a coactivator involved in the regulated transcription of nearly all RNA polymerase II-dependent genes. Mediator functions as a bridge to convey information from gene-specific regulatory proteins to the basal RNA polymerase II transcription machinery. Mediator is recruited to promoters by direct interactions with regulatory proteins and serves as a scaffold for the assembly of a functional preinitiation complex with RNA polymerase II and the general transcription factors.</text>
</comment>
<evidence type="ECO:0000256" key="5">
    <source>
        <dbReference type="ARBA" id="ARBA00023054"/>
    </source>
</evidence>
<proteinExistence type="inferred from homology"/>
<dbReference type="GO" id="GO:0016592">
    <property type="term" value="C:mediator complex"/>
    <property type="evidence" value="ECO:0007669"/>
    <property type="project" value="InterPro"/>
</dbReference>